<proteinExistence type="predicted"/>
<dbReference type="OrthoDB" id="4778440at2759"/>
<comment type="caution">
    <text evidence="1">The sequence shown here is derived from an EMBL/GenBank/DDBJ whole genome shotgun (WGS) entry which is preliminary data.</text>
</comment>
<dbReference type="EMBL" id="SKBN01000132">
    <property type="protein sequence ID" value="TGJ82347.1"/>
    <property type="molecule type" value="Genomic_DNA"/>
</dbReference>
<dbReference type="Proteomes" id="UP000297716">
    <property type="component" value="Unassembled WGS sequence"/>
</dbReference>
<sequence length="151" mass="16989">MNRTSPPEVPDLDELADCTQTVANAKLDRLNAIRQSVDNLHQSLIESLTEPLTESLTRSLTESLNQVINNALTLNSAIITREINTIKDDHTKEIKALETNTAAREMNGMIQQSASFSKRLAIRSMIRTTALRKWHMTGYGCLQEYMSLFPI</sequence>
<keyword evidence="2" id="KW-1185">Reference proteome</keyword>
<reference evidence="1 2" key="1">
    <citation type="submission" date="2019-03" db="EMBL/GenBank/DDBJ databases">
        <title>Draft genome sequence of Xylaria hypoxylon DSM 108379, a ubiquitous saprotrophic-parasitic fungi on hardwood.</title>
        <authorList>
            <person name="Buettner E."/>
            <person name="Leonhardt S."/>
            <person name="Gebauer A.M."/>
            <person name="Liers C."/>
            <person name="Hofrichter M."/>
            <person name="Kellner H."/>
        </authorList>
    </citation>
    <scope>NUCLEOTIDE SEQUENCE [LARGE SCALE GENOMIC DNA]</scope>
    <source>
        <strain evidence="1 2">DSM 108379</strain>
    </source>
</reference>
<evidence type="ECO:0000313" key="1">
    <source>
        <dbReference type="EMBL" id="TGJ82347.1"/>
    </source>
</evidence>
<organism evidence="1 2">
    <name type="scientific">Xylaria hypoxylon</name>
    <dbReference type="NCBI Taxonomy" id="37992"/>
    <lineage>
        <taxon>Eukaryota</taxon>
        <taxon>Fungi</taxon>
        <taxon>Dikarya</taxon>
        <taxon>Ascomycota</taxon>
        <taxon>Pezizomycotina</taxon>
        <taxon>Sordariomycetes</taxon>
        <taxon>Xylariomycetidae</taxon>
        <taxon>Xylariales</taxon>
        <taxon>Xylariaceae</taxon>
        <taxon>Xylaria</taxon>
    </lineage>
</organism>
<name>A0A4Z0YG63_9PEZI</name>
<evidence type="ECO:0000313" key="2">
    <source>
        <dbReference type="Proteomes" id="UP000297716"/>
    </source>
</evidence>
<dbReference type="AlphaFoldDB" id="A0A4Z0YG63"/>
<gene>
    <name evidence="1" type="ORF">E0Z10_g6402</name>
</gene>
<protein>
    <submittedName>
        <fullName evidence="1">Uncharacterized protein</fullName>
    </submittedName>
</protein>
<accession>A0A4Z0YG63</accession>